<gene>
    <name evidence="1" type="ORF">SAMN04487991_1693</name>
</gene>
<dbReference type="SUPFAM" id="SSF52540">
    <property type="entry name" value="P-loop containing nucleoside triphosphate hydrolases"/>
    <property type="match status" value="1"/>
</dbReference>
<dbReference type="Gene3D" id="3.40.50.300">
    <property type="entry name" value="P-loop containing nucleotide triphosphate hydrolases"/>
    <property type="match status" value="1"/>
</dbReference>
<dbReference type="Pfam" id="PF13469">
    <property type="entry name" value="Sulfotransfer_3"/>
    <property type="match status" value="1"/>
</dbReference>
<keyword evidence="2" id="KW-1185">Reference proteome</keyword>
<evidence type="ECO:0000313" key="2">
    <source>
        <dbReference type="Proteomes" id="UP000199630"/>
    </source>
</evidence>
<dbReference type="AlphaFoldDB" id="A0A1I3PJ64"/>
<proteinExistence type="predicted"/>
<accession>A0A1I3PJ64</accession>
<name>A0A1I3PJ64_9RHOB</name>
<protein>
    <submittedName>
        <fullName evidence="1">Sulfotransferase family protein</fullName>
    </submittedName>
</protein>
<dbReference type="Proteomes" id="UP000199630">
    <property type="component" value="Unassembled WGS sequence"/>
</dbReference>
<evidence type="ECO:0000313" key="1">
    <source>
        <dbReference type="EMBL" id="SFJ21359.1"/>
    </source>
</evidence>
<organism evidence="1 2">
    <name type="scientific">Celeribacter neptunius</name>
    <dbReference type="NCBI Taxonomy" id="588602"/>
    <lineage>
        <taxon>Bacteria</taxon>
        <taxon>Pseudomonadati</taxon>
        <taxon>Pseudomonadota</taxon>
        <taxon>Alphaproteobacteria</taxon>
        <taxon>Rhodobacterales</taxon>
        <taxon>Roseobacteraceae</taxon>
        <taxon>Celeribacter</taxon>
    </lineage>
</organism>
<sequence>MAPHLAASITFGICAYFHVRHGGQISYPHSLIGSLRELPNMLESRYIFIMGPPRSGTTALTRMLMNSPEVLLADADAMGTSVGKPTYESGIFTRPLSDTEVMERFQRLDGKAPFILEKTPTHIEHMDRIRNLFKNARFLITHREPFSCMLSWKVATRTFIQDSGTWGAACHRWKTATEVLIKNHNNPSVMPIDFHDFMSGTEQVGSEIFTWLGLNENNLQPCLEKMKDETRVRVPGVVGESVTGQKTQLNWKEKASVSLICRRTEARWQATFRPR</sequence>
<dbReference type="EMBL" id="FORH01000002">
    <property type="protein sequence ID" value="SFJ21359.1"/>
    <property type="molecule type" value="Genomic_DNA"/>
</dbReference>
<dbReference type="InterPro" id="IPR027417">
    <property type="entry name" value="P-loop_NTPase"/>
</dbReference>
<dbReference type="GO" id="GO:0016740">
    <property type="term" value="F:transferase activity"/>
    <property type="evidence" value="ECO:0007669"/>
    <property type="project" value="UniProtKB-KW"/>
</dbReference>
<reference evidence="2" key="1">
    <citation type="submission" date="2016-10" db="EMBL/GenBank/DDBJ databases">
        <authorList>
            <person name="Varghese N."/>
            <person name="Submissions S."/>
        </authorList>
    </citation>
    <scope>NUCLEOTIDE SEQUENCE [LARGE SCALE GENOMIC DNA]</scope>
    <source>
        <strain evidence="2">DSM 26471</strain>
    </source>
</reference>
<keyword evidence="1" id="KW-0808">Transferase</keyword>